<dbReference type="RefSeq" id="WP_104754120.1">
    <property type="nucleotide sequence ID" value="NZ_PTRC01000006.1"/>
</dbReference>
<keyword evidence="1" id="KW-0378">Hydrolase</keyword>
<dbReference type="Proteomes" id="UP000238493">
    <property type="component" value="Unassembled WGS sequence"/>
</dbReference>
<dbReference type="EMBL" id="PTRC01000006">
    <property type="protein sequence ID" value="PQA75088.1"/>
    <property type="molecule type" value="Genomic_DNA"/>
</dbReference>
<name>A0A2S7J4A3_9HYPH</name>
<dbReference type="GO" id="GO:0004519">
    <property type="term" value="F:endonuclease activity"/>
    <property type="evidence" value="ECO:0007669"/>
    <property type="project" value="UniProtKB-KW"/>
</dbReference>
<comment type="caution">
    <text evidence="1">The sequence shown here is derived from an EMBL/GenBank/DDBJ whole genome shotgun (WGS) entry which is preliminary data.</text>
</comment>
<dbReference type="Pfam" id="PF10117">
    <property type="entry name" value="McrBC"/>
    <property type="match status" value="1"/>
</dbReference>
<proteinExistence type="predicted"/>
<sequence length="411" mass="45142">MRFLTFREREGISIGPAGEISELEAEGIAKLAGRLPPGVLAWGHRSLKFGPFCGVLQTEQLAIEILPKIDHGSDSSEDMRGLLVAMLARAGELGSKRVGDAGLGQQHSHLLDVFIEDFCVQVKSALRGGAIARYTERTGNLNAIRGRLELTGHLRANAFDRSHLLCRFDERDIDNPYNQVLKALLRILLGLALSPRTRATVAAFLHRFDEVTDRRVTAHDVGALRFDRTIRHWEPVFARARWLLTGLYPDVRIGDAAGSALLFNMEKLFETILGLRIRHACQVQAGARLTVGLQRPVKNLATGGFQLRPDIIVQSGDECVAIFDAKWKHLNLAEPNSGVSSGDAYQMNAYASRYRCKRLALVYPASGDCPIGSIAEFVLMTQDRPVLEIVAVDVRELAFGSGIPAGIDGMI</sequence>
<gene>
    <name evidence="1" type="ORF">C3731_02350</name>
</gene>
<organism evidence="1 2">
    <name type="scientific">Brucella oryzae</name>
    <dbReference type="NCBI Taxonomy" id="335286"/>
    <lineage>
        <taxon>Bacteria</taxon>
        <taxon>Pseudomonadati</taxon>
        <taxon>Pseudomonadota</taxon>
        <taxon>Alphaproteobacteria</taxon>
        <taxon>Hyphomicrobiales</taxon>
        <taxon>Brucellaceae</taxon>
        <taxon>Brucella/Ochrobactrum group</taxon>
        <taxon>Brucella</taxon>
    </lineage>
</organism>
<evidence type="ECO:0000313" key="2">
    <source>
        <dbReference type="Proteomes" id="UP000238493"/>
    </source>
</evidence>
<keyword evidence="1" id="KW-0540">Nuclease</keyword>
<dbReference type="InterPro" id="IPR019292">
    <property type="entry name" value="McrC"/>
</dbReference>
<dbReference type="PANTHER" id="PTHR38733">
    <property type="entry name" value="PROTEIN MCRC"/>
    <property type="match status" value="1"/>
</dbReference>
<keyword evidence="2" id="KW-1185">Reference proteome</keyword>
<accession>A0A2S7J4A3</accession>
<dbReference type="PANTHER" id="PTHR38733:SF1">
    <property type="entry name" value="TYPE IV METHYL-DIRECTED RESTRICTION ENZYME ECOKMCRBC"/>
    <property type="match status" value="1"/>
</dbReference>
<protein>
    <submittedName>
        <fullName evidence="1">Restriction endonuclease</fullName>
    </submittedName>
</protein>
<evidence type="ECO:0000313" key="1">
    <source>
        <dbReference type="EMBL" id="PQA75088.1"/>
    </source>
</evidence>
<keyword evidence="1" id="KW-0255">Endonuclease</keyword>
<dbReference type="OrthoDB" id="307209at2"/>
<reference evidence="1 2" key="1">
    <citation type="submission" date="2018-02" db="EMBL/GenBank/DDBJ databases">
        <title>Draft genome sequence of Ochrobactrum oryzae found in Brazil.</title>
        <authorList>
            <person name="Cerdeira L."/>
            <person name="Andrade F."/>
            <person name="Zacariotto T."/>
            <person name="Barbosa B."/>
            <person name="Santos S."/>
            <person name="Cassetari V."/>
            <person name="Lincopan N."/>
        </authorList>
    </citation>
    <scope>NUCLEOTIDE SEQUENCE [LARGE SCALE GENOMIC DNA]</scope>
    <source>
        <strain evidence="1 2">OA447</strain>
    </source>
</reference>
<dbReference type="AlphaFoldDB" id="A0A2S7J4A3"/>